<feature type="binding site" evidence="7">
    <location>
        <position position="127"/>
    </location>
    <ligand>
        <name>FAD</name>
        <dbReference type="ChEBI" id="CHEBI:57692"/>
    </ligand>
</feature>
<feature type="domain" description="Glucose-methanol-choline oxidoreductase N-terminal" evidence="9">
    <location>
        <begin position="121"/>
        <end position="144"/>
    </location>
</feature>
<dbReference type="Gene3D" id="3.50.50.60">
    <property type="entry name" value="FAD/NAD(P)-binding domain"/>
    <property type="match status" value="2"/>
</dbReference>
<gene>
    <name evidence="10" type="ORF">Clacol_003957</name>
</gene>
<evidence type="ECO:0000256" key="5">
    <source>
        <dbReference type="ARBA" id="ARBA00022827"/>
    </source>
</evidence>
<feature type="binding site" evidence="7">
    <location>
        <begin position="131"/>
        <end position="134"/>
    </location>
    <ligand>
        <name>FAD</name>
        <dbReference type="ChEBI" id="CHEBI:57692"/>
    </ligand>
</feature>
<proteinExistence type="inferred from homology"/>
<accession>A0AAV5AAU3</accession>
<dbReference type="Gene3D" id="3.30.560.10">
    <property type="entry name" value="Glucose Oxidase, domain 3"/>
    <property type="match status" value="2"/>
</dbReference>
<feature type="binding site" evidence="7">
    <location>
        <begin position="584"/>
        <end position="585"/>
    </location>
    <ligand>
        <name>FAD</name>
        <dbReference type="ChEBI" id="CHEBI:57692"/>
    </ligand>
</feature>
<evidence type="ECO:0000256" key="3">
    <source>
        <dbReference type="ARBA" id="ARBA00022630"/>
    </source>
</evidence>
<keyword evidence="5 7" id="KW-0274">FAD</keyword>
<sequence>MKLFELREKKLKDLKKPAASTPSLEFFLTVLTSHPVEFLQHTFEFIVVGGGTAGIAVAARLSENGTYNVGLLDSGEYMKDDPIIDVPLYFGQALFNTKYDHAFSGAPQPGLKNKTRTTNRGKVLGGTSAINFEVWSRASKEEYDALAEFANDRTWGWQGFVKEFKRLEDYSPPLPDAIFPNTEDTFPDKIFSRLRRWLFRYNSVTNDLFHGKGGPIQVSHNAPYCDLTFPFVTAMNEAGIPTNLNPDSGDINGVWDSPTSVNRRSGTRVTAVTAFLEPNLNRSNLIVLPGAHVTRLHWETDQEPVKAIAVEFSFNGQYYSVPVRKEVVISAGTIQTPHITNRTGLMTAVWSTVAFSTLQSILTEKEYLDILELLDSELSSRGSHLSNLSTMQYLLQRRWLEEGHVTQWEALFGPVGGVTWFRPHPDTSYVTIVIPQLHPFSRGNVHISHEDPRSVPVIDFKYLDFEFDTKVTVKAAQFVRRAMSKSPMKHFINNIVEPPANITTDEEMEEEKAISIQHPIGMSSFGTSFYKALTRSDYPMHIGTAPMAPRFIGGVVDSRLRVYGTSNVRVADASVIPIQLSTHPQATVYAIANKAADIILHSGVEDQLDITNEYILPKFSALLDQAHAYFRRFVFTVSSWTD</sequence>
<dbReference type="AlphaFoldDB" id="A0AAV5AAU3"/>
<keyword evidence="4" id="KW-0732">Signal</keyword>
<dbReference type="SUPFAM" id="SSF51905">
    <property type="entry name" value="FAD/NAD(P)-binding domain"/>
    <property type="match status" value="1"/>
</dbReference>
<dbReference type="PANTHER" id="PTHR11552">
    <property type="entry name" value="GLUCOSE-METHANOL-CHOLINE GMC OXIDOREDUCTASE"/>
    <property type="match status" value="1"/>
</dbReference>
<comment type="caution">
    <text evidence="10">The sequence shown here is derived from an EMBL/GenBank/DDBJ whole genome shotgun (WGS) entry which is preliminary data.</text>
</comment>
<organism evidence="10 11">
    <name type="scientific">Clathrus columnatus</name>
    <dbReference type="NCBI Taxonomy" id="1419009"/>
    <lineage>
        <taxon>Eukaryota</taxon>
        <taxon>Fungi</taxon>
        <taxon>Dikarya</taxon>
        <taxon>Basidiomycota</taxon>
        <taxon>Agaricomycotina</taxon>
        <taxon>Agaricomycetes</taxon>
        <taxon>Phallomycetidae</taxon>
        <taxon>Phallales</taxon>
        <taxon>Clathraceae</taxon>
        <taxon>Clathrus</taxon>
    </lineage>
</organism>
<dbReference type="EMBL" id="BPWL01000004">
    <property type="protein sequence ID" value="GJJ09733.1"/>
    <property type="molecule type" value="Genomic_DNA"/>
</dbReference>
<evidence type="ECO:0000256" key="4">
    <source>
        <dbReference type="ARBA" id="ARBA00022729"/>
    </source>
</evidence>
<dbReference type="PIRSF" id="PIRSF000137">
    <property type="entry name" value="Alcohol_oxidase"/>
    <property type="match status" value="1"/>
</dbReference>
<keyword evidence="11" id="KW-1185">Reference proteome</keyword>
<evidence type="ECO:0000256" key="2">
    <source>
        <dbReference type="ARBA" id="ARBA00010790"/>
    </source>
</evidence>
<evidence type="ECO:0000313" key="11">
    <source>
        <dbReference type="Proteomes" id="UP001050691"/>
    </source>
</evidence>
<dbReference type="PANTHER" id="PTHR11552:SF201">
    <property type="entry name" value="GLUCOSE-METHANOL-CHOLINE OXIDOREDUCTASE N-TERMINAL DOMAIN-CONTAINING PROTEIN"/>
    <property type="match status" value="1"/>
</dbReference>
<dbReference type="InterPro" id="IPR000172">
    <property type="entry name" value="GMC_OxRdtase_N"/>
</dbReference>
<comment type="similarity">
    <text evidence="2 8">Belongs to the GMC oxidoreductase family.</text>
</comment>
<protein>
    <recommendedName>
        <fullName evidence="9">Glucose-methanol-choline oxidoreductase N-terminal domain-containing protein</fullName>
    </recommendedName>
</protein>
<evidence type="ECO:0000256" key="6">
    <source>
        <dbReference type="ARBA" id="ARBA00023002"/>
    </source>
</evidence>
<dbReference type="PROSITE" id="PS00623">
    <property type="entry name" value="GMC_OXRED_1"/>
    <property type="match status" value="1"/>
</dbReference>
<dbReference type="SUPFAM" id="SSF54373">
    <property type="entry name" value="FAD-linked reductases, C-terminal domain"/>
    <property type="match status" value="1"/>
</dbReference>
<name>A0AAV5AAU3_9AGAM</name>
<evidence type="ECO:0000256" key="8">
    <source>
        <dbReference type="RuleBase" id="RU003968"/>
    </source>
</evidence>
<dbReference type="Proteomes" id="UP001050691">
    <property type="component" value="Unassembled WGS sequence"/>
</dbReference>
<feature type="binding site" evidence="7">
    <location>
        <position position="123"/>
    </location>
    <ligand>
        <name>FAD</name>
        <dbReference type="ChEBI" id="CHEBI:57692"/>
    </ligand>
</feature>
<dbReference type="InterPro" id="IPR007867">
    <property type="entry name" value="GMC_OxRtase_C"/>
</dbReference>
<evidence type="ECO:0000259" key="9">
    <source>
        <dbReference type="PROSITE" id="PS00623"/>
    </source>
</evidence>
<dbReference type="Pfam" id="PF05199">
    <property type="entry name" value="GMC_oxred_C"/>
    <property type="match status" value="1"/>
</dbReference>
<evidence type="ECO:0000256" key="7">
    <source>
        <dbReference type="PIRSR" id="PIRSR000137-2"/>
    </source>
</evidence>
<feature type="binding site" evidence="7">
    <location>
        <position position="293"/>
    </location>
    <ligand>
        <name>FAD</name>
        <dbReference type="ChEBI" id="CHEBI:57692"/>
    </ligand>
</feature>
<dbReference type="Pfam" id="PF00732">
    <property type="entry name" value="GMC_oxred_N"/>
    <property type="match status" value="1"/>
</dbReference>
<evidence type="ECO:0000313" key="10">
    <source>
        <dbReference type="EMBL" id="GJJ09733.1"/>
    </source>
</evidence>
<keyword evidence="3 8" id="KW-0285">Flavoprotein</keyword>
<dbReference type="InterPro" id="IPR036188">
    <property type="entry name" value="FAD/NAD-bd_sf"/>
</dbReference>
<evidence type="ECO:0000256" key="1">
    <source>
        <dbReference type="ARBA" id="ARBA00001974"/>
    </source>
</evidence>
<reference evidence="10" key="1">
    <citation type="submission" date="2021-10" db="EMBL/GenBank/DDBJ databases">
        <title>De novo Genome Assembly of Clathrus columnatus (Basidiomycota, Fungi) Using Illumina and Nanopore Sequence Data.</title>
        <authorList>
            <person name="Ogiso-Tanaka E."/>
            <person name="Itagaki H."/>
            <person name="Hosoya T."/>
            <person name="Hosaka K."/>
        </authorList>
    </citation>
    <scope>NUCLEOTIDE SEQUENCE</scope>
    <source>
        <strain evidence="10">MO-923</strain>
    </source>
</reference>
<dbReference type="InterPro" id="IPR012132">
    <property type="entry name" value="GMC_OxRdtase"/>
</dbReference>
<dbReference type="GO" id="GO:0050660">
    <property type="term" value="F:flavin adenine dinucleotide binding"/>
    <property type="evidence" value="ECO:0007669"/>
    <property type="project" value="InterPro"/>
</dbReference>
<comment type="cofactor">
    <cofactor evidence="1 7">
        <name>FAD</name>
        <dbReference type="ChEBI" id="CHEBI:57692"/>
    </cofactor>
</comment>
<dbReference type="GO" id="GO:0016614">
    <property type="term" value="F:oxidoreductase activity, acting on CH-OH group of donors"/>
    <property type="evidence" value="ECO:0007669"/>
    <property type="project" value="InterPro"/>
</dbReference>
<keyword evidence="6" id="KW-0560">Oxidoreductase</keyword>